<sequence>MDILVLRPRRTPRLIGRETLHTCVCVSSQWIGARFSFRGWRHNTTTFWRRVWFQAFRLTFIAMYNSIGLERKTVLIQY</sequence>
<dbReference type="AlphaFoldDB" id="A0A1W0VU67"/>
<name>A0A1W0VU67_SORBI</name>
<keyword evidence="2" id="KW-1185">Reference proteome</keyword>
<dbReference type="EMBL" id="CM000769">
    <property type="protein sequence ID" value="OQU76805.1"/>
    <property type="molecule type" value="Genomic_DNA"/>
</dbReference>
<proteinExistence type="predicted"/>
<dbReference type="Proteomes" id="UP000000768">
    <property type="component" value="Chromosome 10"/>
</dbReference>
<reference evidence="2" key="2">
    <citation type="journal article" date="2018" name="Plant J.">
        <title>The Sorghum bicolor reference genome: improved assembly, gene annotations, a transcriptome atlas, and signatures of genome organization.</title>
        <authorList>
            <person name="McCormick R.F."/>
            <person name="Truong S.K."/>
            <person name="Sreedasyam A."/>
            <person name="Jenkins J."/>
            <person name="Shu S."/>
            <person name="Sims D."/>
            <person name="Kennedy M."/>
            <person name="Amirebrahimi M."/>
            <person name="Weers B.D."/>
            <person name="McKinley B."/>
            <person name="Mattison A."/>
            <person name="Morishige D.T."/>
            <person name="Grimwood J."/>
            <person name="Schmutz J."/>
            <person name="Mullet J.E."/>
        </authorList>
    </citation>
    <scope>NUCLEOTIDE SEQUENCE [LARGE SCALE GENOMIC DNA]</scope>
    <source>
        <strain evidence="2">cv. BTx623</strain>
    </source>
</reference>
<evidence type="ECO:0000313" key="2">
    <source>
        <dbReference type="Proteomes" id="UP000000768"/>
    </source>
</evidence>
<protein>
    <submittedName>
        <fullName evidence="1">Uncharacterized protein</fullName>
    </submittedName>
</protein>
<dbReference type="InParanoid" id="A0A1W0VU67"/>
<gene>
    <name evidence="1" type="ORF">SORBI_3010G214150</name>
</gene>
<dbReference type="Gramene" id="OQU76805">
    <property type="protein sequence ID" value="OQU76805"/>
    <property type="gene ID" value="SORBI_3010G214150"/>
</dbReference>
<evidence type="ECO:0000313" key="1">
    <source>
        <dbReference type="EMBL" id="OQU76805.1"/>
    </source>
</evidence>
<accession>A0A1W0VU67</accession>
<organism evidence="1 2">
    <name type="scientific">Sorghum bicolor</name>
    <name type="common">Sorghum</name>
    <name type="synonym">Sorghum vulgare</name>
    <dbReference type="NCBI Taxonomy" id="4558"/>
    <lineage>
        <taxon>Eukaryota</taxon>
        <taxon>Viridiplantae</taxon>
        <taxon>Streptophyta</taxon>
        <taxon>Embryophyta</taxon>
        <taxon>Tracheophyta</taxon>
        <taxon>Spermatophyta</taxon>
        <taxon>Magnoliopsida</taxon>
        <taxon>Liliopsida</taxon>
        <taxon>Poales</taxon>
        <taxon>Poaceae</taxon>
        <taxon>PACMAD clade</taxon>
        <taxon>Panicoideae</taxon>
        <taxon>Andropogonodae</taxon>
        <taxon>Andropogoneae</taxon>
        <taxon>Sorghinae</taxon>
        <taxon>Sorghum</taxon>
    </lineage>
</organism>
<reference evidence="1 2" key="1">
    <citation type="journal article" date="2009" name="Nature">
        <title>The Sorghum bicolor genome and the diversification of grasses.</title>
        <authorList>
            <person name="Paterson A.H."/>
            <person name="Bowers J.E."/>
            <person name="Bruggmann R."/>
            <person name="Dubchak I."/>
            <person name="Grimwood J."/>
            <person name="Gundlach H."/>
            <person name="Haberer G."/>
            <person name="Hellsten U."/>
            <person name="Mitros T."/>
            <person name="Poliakov A."/>
            <person name="Schmutz J."/>
            <person name="Spannagl M."/>
            <person name="Tang H."/>
            <person name="Wang X."/>
            <person name="Wicker T."/>
            <person name="Bharti A.K."/>
            <person name="Chapman J."/>
            <person name="Feltus F.A."/>
            <person name="Gowik U."/>
            <person name="Grigoriev I.V."/>
            <person name="Lyons E."/>
            <person name="Maher C.A."/>
            <person name="Martis M."/>
            <person name="Narechania A."/>
            <person name="Otillar R.P."/>
            <person name="Penning B.W."/>
            <person name="Salamov A.A."/>
            <person name="Wang Y."/>
            <person name="Zhang L."/>
            <person name="Carpita N.C."/>
            <person name="Freeling M."/>
            <person name="Gingle A.R."/>
            <person name="Hash C.T."/>
            <person name="Keller B."/>
            <person name="Klein P."/>
            <person name="Kresovich S."/>
            <person name="McCann M.C."/>
            <person name="Ming R."/>
            <person name="Peterson D.G."/>
            <person name="Mehboob-ur-Rahman"/>
            <person name="Ware D."/>
            <person name="Westhoff P."/>
            <person name="Mayer K.F."/>
            <person name="Messing J."/>
            <person name="Rokhsar D.S."/>
        </authorList>
    </citation>
    <scope>NUCLEOTIDE SEQUENCE [LARGE SCALE GENOMIC DNA]</scope>
    <source>
        <strain evidence="2">cv. BTx623</strain>
    </source>
</reference>